<evidence type="ECO:0000256" key="1">
    <source>
        <dbReference type="SAM" id="SignalP"/>
    </source>
</evidence>
<dbReference type="AlphaFoldDB" id="A0A0C1Q9F6"/>
<organism evidence="2 3">
    <name type="scientific">Pseudoalteromonas luteoviolacea</name>
    <dbReference type="NCBI Taxonomy" id="43657"/>
    <lineage>
        <taxon>Bacteria</taxon>
        <taxon>Pseudomonadati</taxon>
        <taxon>Pseudomonadota</taxon>
        <taxon>Gammaproteobacteria</taxon>
        <taxon>Alteromonadales</taxon>
        <taxon>Pseudoalteromonadaceae</taxon>
        <taxon>Pseudoalteromonas</taxon>
    </lineage>
</organism>
<accession>A0A0C1Q9F6</accession>
<sequence>MKISNKTLTVASTLLLASMWSQASHSQQESLPFLDESCSGQLESKEKQNHCIDMLRASDFDTGYSIQYSPSLVDPIYINGVKYTLDLARDLNVTTVRDILQAPWRHGFWDLDGHCANRHEFWDDDCRLEDLQQQYHLDAVYEASARIPVSGDNGQLLNFDVFGKIDNAVAWFSVRCGSFREIDISDNIIISKTERTTFPCDEIQVYFKPRRPFNYQDPTLRGFLSIIISEDF</sequence>
<dbReference type="OrthoDB" id="6398106at2"/>
<name>A0A0C1Q9F6_9GAMM</name>
<reference evidence="2 3" key="1">
    <citation type="submission" date="2014-12" db="EMBL/GenBank/DDBJ databases">
        <title>Draft Genome Sequence of Pseudoalteromonas luteoviolacea HI1.</title>
        <authorList>
            <person name="Asahina A.Y."/>
            <person name="Hadfield M.G."/>
        </authorList>
    </citation>
    <scope>NUCLEOTIDE SEQUENCE [LARGE SCALE GENOMIC DNA]</scope>
    <source>
        <strain evidence="2 3">HI1</strain>
    </source>
</reference>
<dbReference type="RefSeq" id="WP_039609064.1">
    <property type="nucleotide sequence ID" value="NZ_JWIC01000005.1"/>
</dbReference>
<dbReference type="EMBL" id="JWIC01000005">
    <property type="protein sequence ID" value="KID57291.1"/>
    <property type="molecule type" value="Genomic_DNA"/>
</dbReference>
<protein>
    <submittedName>
        <fullName evidence="2">Uncharacterized protein</fullName>
    </submittedName>
</protein>
<gene>
    <name evidence="2" type="ORF">JF50_08680</name>
</gene>
<evidence type="ECO:0000313" key="3">
    <source>
        <dbReference type="Proteomes" id="UP000031327"/>
    </source>
</evidence>
<dbReference type="Proteomes" id="UP000031327">
    <property type="component" value="Unassembled WGS sequence"/>
</dbReference>
<comment type="caution">
    <text evidence="2">The sequence shown here is derived from an EMBL/GenBank/DDBJ whole genome shotgun (WGS) entry which is preliminary data.</text>
</comment>
<evidence type="ECO:0000313" key="2">
    <source>
        <dbReference type="EMBL" id="KID57291.1"/>
    </source>
</evidence>
<keyword evidence="1" id="KW-0732">Signal</keyword>
<feature type="signal peptide" evidence="1">
    <location>
        <begin position="1"/>
        <end position="23"/>
    </location>
</feature>
<feature type="chain" id="PRO_5002137101" evidence="1">
    <location>
        <begin position="24"/>
        <end position="232"/>
    </location>
</feature>
<proteinExistence type="predicted"/>